<evidence type="ECO:0000256" key="14">
    <source>
        <dbReference type="ARBA" id="ARBA00023136"/>
    </source>
</evidence>
<dbReference type="SUPFAM" id="SSF158472">
    <property type="entry name" value="HAMP domain-like"/>
    <property type="match status" value="1"/>
</dbReference>
<evidence type="ECO:0000256" key="8">
    <source>
        <dbReference type="ARBA" id="ARBA00022741"/>
    </source>
</evidence>
<dbReference type="InterPro" id="IPR036890">
    <property type="entry name" value="HATPase_C_sf"/>
</dbReference>
<evidence type="ECO:0000256" key="13">
    <source>
        <dbReference type="ARBA" id="ARBA00023026"/>
    </source>
</evidence>
<feature type="transmembrane region" description="Helical" evidence="17">
    <location>
        <begin position="156"/>
        <end position="183"/>
    </location>
</feature>
<dbReference type="PROSITE" id="PS50109">
    <property type="entry name" value="HIS_KIN"/>
    <property type="match status" value="1"/>
</dbReference>
<dbReference type="GO" id="GO:0005524">
    <property type="term" value="F:ATP binding"/>
    <property type="evidence" value="ECO:0007669"/>
    <property type="project" value="UniProtKB-KW"/>
</dbReference>
<dbReference type="SMART" id="SM00304">
    <property type="entry name" value="HAMP"/>
    <property type="match status" value="1"/>
</dbReference>
<evidence type="ECO:0000256" key="11">
    <source>
        <dbReference type="ARBA" id="ARBA00022989"/>
    </source>
</evidence>
<evidence type="ECO:0000256" key="9">
    <source>
        <dbReference type="ARBA" id="ARBA00022777"/>
    </source>
</evidence>
<keyword evidence="11 17" id="KW-1133">Transmembrane helix</keyword>
<dbReference type="Pfam" id="PF00512">
    <property type="entry name" value="HisKA"/>
    <property type="match status" value="1"/>
</dbReference>
<reference evidence="20" key="1">
    <citation type="submission" date="2021-03" db="EMBL/GenBank/DDBJ databases">
        <title>Antimicrobial resistance genes in bacteria isolated from Japanese honey, and their potential for conferring macrolide and lincosamide resistance in the American foulbrood pathogen Paenibacillus larvae.</title>
        <authorList>
            <person name="Okamoto M."/>
            <person name="Kumagai M."/>
            <person name="Kanamori H."/>
            <person name="Takamatsu D."/>
        </authorList>
    </citation>
    <scope>NUCLEOTIDE SEQUENCE</scope>
    <source>
        <strain evidence="20">J41TS4</strain>
    </source>
</reference>
<evidence type="ECO:0000256" key="7">
    <source>
        <dbReference type="ARBA" id="ARBA00022692"/>
    </source>
</evidence>
<keyword evidence="10" id="KW-0067">ATP-binding</keyword>
<keyword evidence="6" id="KW-0808">Transferase</keyword>
<comment type="catalytic activity">
    <reaction evidence="1">
        <text>ATP + protein L-histidine = ADP + protein N-phospho-L-histidine.</text>
        <dbReference type="EC" id="2.7.13.3"/>
    </reaction>
</comment>
<dbReference type="Gene3D" id="1.10.287.130">
    <property type="match status" value="1"/>
</dbReference>
<dbReference type="InterPro" id="IPR050398">
    <property type="entry name" value="HssS/ArlS-like"/>
</dbReference>
<dbReference type="InterPro" id="IPR003594">
    <property type="entry name" value="HATPase_dom"/>
</dbReference>
<dbReference type="SUPFAM" id="SSF55874">
    <property type="entry name" value="ATPase domain of HSP90 chaperone/DNA topoisomerase II/histidine kinase"/>
    <property type="match status" value="1"/>
</dbReference>
<feature type="transmembrane region" description="Helical" evidence="17">
    <location>
        <begin position="9"/>
        <end position="32"/>
    </location>
</feature>
<dbReference type="EC" id="2.7.13.3" evidence="3"/>
<evidence type="ECO:0000256" key="6">
    <source>
        <dbReference type="ARBA" id="ARBA00022679"/>
    </source>
</evidence>
<dbReference type="InterPro" id="IPR003660">
    <property type="entry name" value="HAMP_dom"/>
</dbReference>
<dbReference type="SMART" id="SM00387">
    <property type="entry name" value="HATPase_c"/>
    <property type="match status" value="1"/>
</dbReference>
<protein>
    <recommendedName>
        <fullName evidence="16">Heme sensor protein HssS</fullName>
        <ecNumber evidence="3">2.7.13.3</ecNumber>
    </recommendedName>
</protein>
<dbReference type="Pfam" id="PF02518">
    <property type="entry name" value="HATPase_c"/>
    <property type="match status" value="1"/>
</dbReference>
<gene>
    <name evidence="20" type="ORF">J41TS4_42310</name>
</gene>
<dbReference type="FunFam" id="3.30.565.10:FF:000006">
    <property type="entry name" value="Sensor histidine kinase WalK"/>
    <property type="match status" value="1"/>
</dbReference>
<evidence type="ECO:0000256" key="1">
    <source>
        <dbReference type="ARBA" id="ARBA00000085"/>
    </source>
</evidence>
<dbReference type="InterPro" id="IPR003661">
    <property type="entry name" value="HisK_dim/P_dom"/>
</dbReference>
<dbReference type="CDD" id="cd00082">
    <property type="entry name" value="HisKA"/>
    <property type="match status" value="1"/>
</dbReference>
<organism evidence="20 21">
    <name type="scientific">Paenibacillus apis</name>
    <dbReference type="NCBI Taxonomy" id="1792174"/>
    <lineage>
        <taxon>Bacteria</taxon>
        <taxon>Bacillati</taxon>
        <taxon>Bacillota</taxon>
        <taxon>Bacilli</taxon>
        <taxon>Bacillales</taxon>
        <taxon>Paenibacillaceae</taxon>
        <taxon>Paenibacillus</taxon>
    </lineage>
</organism>
<dbReference type="SMART" id="SM00388">
    <property type="entry name" value="HisKA"/>
    <property type="match status" value="1"/>
</dbReference>
<keyword evidence="21" id="KW-1185">Reference proteome</keyword>
<dbReference type="PROSITE" id="PS50885">
    <property type="entry name" value="HAMP"/>
    <property type="match status" value="1"/>
</dbReference>
<dbReference type="GO" id="GO:0005886">
    <property type="term" value="C:plasma membrane"/>
    <property type="evidence" value="ECO:0007669"/>
    <property type="project" value="UniProtKB-SubCell"/>
</dbReference>
<evidence type="ECO:0000256" key="5">
    <source>
        <dbReference type="ARBA" id="ARBA00022553"/>
    </source>
</evidence>
<dbReference type="InterPro" id="IPR005467">
    <property type="entry name" value="His_kinase_dom"/>
</dbReference>
<evidence type="ECO:0000256" key="12">
    <source>
        <dbReference type="ARBA" id="ARBA00023012"/>
    </source>
</evidence>
<dbReference type="Gene3D" id="6.10.340.10">
    <property type="match status" value="1"/>
</dbReference>
<evidence type="ECO:0000256" key="4">
    <source>
        <dbReference type="ARBA" id="ARBA00022475"/>
    </source>
</evidence>
<evidence type="ECO:0000256" key="10">
    <source>
        <dbReference type="ARBA" id="ARBA00022840"/>
    </source>
</evidence>
<comment type="function">
    <text evidence="15">Member of the two-component regulatory system HssS/HssR involved in intracellular heme homeostasis and tempering of staphylococcal virulence. HssS functions as a heme sensor histidine kinase which is autophosphorylated at a histidine residue and transfers its phosphate group to an aspartate residue of HssR. HssR/HssS activates the expression of hrtAB, an efflux pump, in response to extracellular heme, hemin, hemoglobin or blood.</text>
</comment>
<evidence type="ECO:0000256" key="2">
    <source>
        <dbReference type="ARBA" id="ARBA00004651"/>
    </source>
</evidence>
<evidence type="ECO:0000256" key="15">
    <source>
        <dbReference type="ARBA" id="ARBA00037219"/>
    </source>
</evidence>
<dbReference type="InterPro" id="IPR004358">
    <property type="entry name" value="Sig_transdc_His_kin-like_C"/>
</dbReference>
<accession>A0A920CPF9</accession>
<evidence type="ECO:0000259" key="19">
    <source>
        <dbReference type="PROSITE" id="PS50885"/>
    </source>
</evidence>
<comment type="subcellular location">
    <subcellularLocation>
        <location evidence="2">Cell membrane</location>
        <topology evidence="2">Multi-pass membrane protein</topology>
    </subcellularLocation>
</comment>
<keyword evidence="7 17" id="KW-0812">Transmembrane</keyword>
<evidence type="ECO:0000313" key="21">
    <source>
        <dbReference type="Proteomes" id="UP000678895"/>
    </source>
</evidence>
<dbReference type="PRINTS" id="PR00344">
    <property type="entry name" value="BCTRLSENSOR"/>
</dbReference>
<evidence type="ECO:0000256" key="16">
    <source>
        <dbReference type="ARBA" id="ARBA00040841"/>
    </source>
</evidence>
<evidence type="ECO:0000256" key="17">
    <source>
        <dbReference type="SAM" id="Phobius"/>
    </source>
</evidence>
<dbReference type="CDD" id="cd00075">
    <property type="entry name" value="HATPase"/>
    <property type="match status" value="1"/>
</dbReference>
<dbReference type="CDD" id="cd06225">
    <property type="entry name" value="HAMP"/>
    <property type="match status" value="1"/>
</dbReference>
<feature type="domain" description="HAMP" evidence="19">
    <location>
        <begin position="177"/>
        <end position="229"/>
    </location>
</feature>
<keyword evidence="4" id="KW-1003">Cell membrane</keyword>
<keyword evidence="13" id="KW-0843">Virulence</keyword>
<dbReference type="FunFam" id="1.10.287.130:FF:000001">
    <property type="entry name" value="Two-component sensor histidine kinase"/>
    <property type="match status" value="1"/>
</dbReference>
<dbReference type="PANTHER" id="PTHR45528">
    <property type="entry name" value="SENSOR HISTIDINE KINASE CPXA"/>
    <property type="match status" value="1"/>
</dbReference>
<name>A0A920CPF9_9BACL</name>
<sequence length="453" mass="51715">MIKSLYIRIVAMFLTAIMVSLLASAMITGYLYNRSFQEQSEKYMITIGQSLIRLFERVGLENRALVMEDIREMVNMISVQIYDEQLQVERYGDQHNIPVSEEQIREVQQGQIVRGEDEDSGGLSYVGLSFEHEGQAYAMFLESFANNQLGYPLGGMLLTMMAIFLVGGSLFFIVEAGFLIYPLRKMTEATRRMAKGDFSTDLKVRRKDELGVLVQSFDEMRKQLWQIEQMRQDFVSNVSHEIQSPLTSIRGFAKALREEQVDEEARNRYLNIIISESERMSRMSENLLKLASLESRHHPFHPETFRLDEQIRQAVVAFEPQWSAKQIGITLHLPLIKIYGDHDQLNQVWINLIGNCIRFTPEGGAITISAVMGFHHVSITFKDTGIGISAEDQQQIFERFYKADRSRNRAHQGNGLGLAIAKKIIDLHHGHINVQSEPGGGTEITVILPYYSP</sequence>
<evidence type="ECO:0000313" key="20">
    <source>
        <dbReference type="EMBL" id="GIO44473.1"/>
    </source>
</evidence>
<keyword evidence="8" id="KW-0547">Nucleotide-binding</keyword>
<keyword evidence="14 17" id="KW-0472">Membrane</keyword>
<feature type="domain" description="Histidine kinase" evidence="18">
    <location>
        <begin position="237"/>
        <end position="452"/>
    </location>
</feature>
<dbReference type="Proteomes" id="UP000678895">
    <property type="component" value="Unassembled WGS sequence"/>
</dbReference>
<dbReference type="Gene3D" id="3.30.565.10">
    <property type="entry name" value="Histidine kinase-like ATPase, C-terminal domain"/>
    <property type="match status" value="1"/>
</dbReference>
<dbReference type="AlphaFoldDB" id="A0A920CPF9"/>
<keyword evidence="5" id="KW-0597">Phosphoprotein</keyword>
<evidence type="ECO:0000259" key="18">
    <source>
        <dbReference type="PROSITE" id="PS50109"/>
    </source>
</evidence>
<dbReference type="EMBL" id="BORS01000018">
    <property type="protein sequence ID" value="GIO44473.1"/>
    <property type="molecule type" value="Genomic_DNA"/>
</dbReference>
<dbReference type="SUPFAM" id="SSF47384">
    <property type="entry name" value="Homodimeric domain of signal transducing histidine kinase"/>
    <property type="match status" value="1"/>
</dbReference>
<dbReference type="InterPro" id="IPR036097">
    <property type="entry name" value="HisK_dim/P_sf"/>
</dbReference>
<proteinExistence type="predicted"/>
<dbReference type="Pfam" id="PF00672">
    <property type="entry name" value="HAMP"/>
    <property type="match status" value="1"/>
</dbReference>
<keyword evidence="12" id="KW-0902">Two-component regulatory system</keyword>
<keyword evidence="9 20" id="KW-0418">Kinase</keyword>
<evidence type="ECO:0000256" key="3">
    <source>
        <dbReference type="ARBA" id="ARBA00012438"/>
    </source>
</evidence>
<comment type="caution">
    <text evidence="20">The sequence shown here is derived from an EMBL/GenBank/DDBJ whole genome shotgun (WGS) entry which is preliminary data.</text>
</comment>
<dbReference type="PANTHER" id="PTHR45528:SF11">
    <property type="entry name" value="HISTIDINE KINASE"/>
    <property type="match status" value="1"/>
</dbReference>
<dbReference type="GO" id="GO:0000155">
    <property type="term" value="F:phosphorelay sensor kinase activity"/>
    <property type="evidence" value="ECO:0007669"/>
    <property type="project" value="InterPro"/>
</dbReference>